<dbReference type="Pfam" id="PF00207">
    <property type="entry name" value="A2M"/>
    <property type="match status" value="1"/>
</dbReference>
<dbReference type="Gene3D" id="2.60.40.1930">
    <property type="match status" value="1"/>
</dbReference>
<reference evidence="4 5" key="1">
    <citation type="submission" date="2015-09" db="EMBL/GenBank/DDBJ databases">
        <authorList>
            <consortium name="Pathogen Informatics"/>
        </authorList>
    </citation>
    <scope>NUCLEOTIDE SEQUENCE [LARGE SCALE GENOMIC DNA]</scope>
    <source>
        <strain evidence="4 5">2789STDY5834846</strain>
    </source>
</reference>
<dbReference type="GO" id="GO:0004866">
    <property type="term" value="F:endopeptidase inhibitor activity"/>
    <property type="evidence" value="ECO:0007669"/>
    <property type="project" value="InterPro"/>
</dbReference>
<comment type="similarity">
    <text evidence="1">Belongs to the protease inhibitor I39 (alpha-2-macroglobulin) family. Bacterial alpha-2-macroglobulin subfamily.</text>
</comment>
<dbReference type="Pfam" id="PF01835">
    <property type="entry name" value="MG2"/>
    <property type="match status" value="1"/>
</dbReference>
<dbReference type="InterPro" id="IPR041246">
    <property type="entry name" value="Bact_MG10"/>
</dbReference>
<sequence length="1912" mass="215535">MKIKQMCMLVLLWLGVIPAMQAQTFDKLWKEVEQAEKKSLPQTVIKLTGEIYQKGEMEKNSPQMLKAYMWRMKYRDMLTPDSLYTGLQELKQWAKQADKPMDRAILHSLIAGMYADYAANNQWQLRQRTEIAGEAPSADMREWTANMFVEKVRTNVKEAMADSVLLLNTSSRTYIPFVELGETSEYYHHDMYHLLASRSIEALQRIQGLDRTTPIEAYSEETSSEKESLVKQDIERIYDQMLTSYKAKGDKEGCLLTSLNYLNWKHGTSKSFREPFRVKKGGTYMTFDPYETGLDALKTEYKSLDLCAEVYLAQANNAIGKEQETVALQLCDEAIRLYPGYRRINALKNLREDILAPSLNVTAAATAFPGEEIEIRASHKNLDGFTLRLYQAKKMTKEQHFAVLRPKDYRTQDTVFTFKAPEVGEYVMRIVPDIRAKRDSESKFNVTRLKALTCRLPGNQYEVVTLDGQTGHPVPNAKITLYTNDEKVLQEFTAGADGKVVFPWKSEYRYLKATKGADIAMPFQGIYGGSYGYYGDENKVSEQMTLLTDRSLYRPGQTVYVKGIAYAQKSDTANVLPNKEYTVILTDANDQEVGQKKVRTNEFGSFATDFALPSACLNGMFSLKAGNGRTSIRVEDYKRPTFDITFEKQTGSYQLGDQVEVKGKIQSYSGVLLQDLPVKYTVKRSVFSLWRFAESTQIASGEVTANENGEFTIPVRLEENDAYKNDARVYYRYSIEATATNVAGETQSSTDVIAAGYRSLILQTELADKTCKDKPFHTVFKVQNLNGQPVEVTGTFNLYKAQDADFKKLDEKPVATGTFTSNEEMTIHWGNLPSGPYVLKATVKDTQGKEVTADANTILFSSKDQRPPIETTVWFYEANTEFDAEHPAMFCFGTSKKEAYVMMNVFSGNELLESKVMNLSDTIVHFKYPYKESYGEGVFVNFCMVRDGQVYQEQVRLKKRLPDKTLTMKWEVFRDKLRPGQKEEWKLTIKTPQGQAAEAEMLATMYDASLDKIWNRKQNFSIYYNQLIPYSNWMSGYFGNNSFNYWWNQKYLKVPAMEYDHFVTQLSIEHFLSAQLGGVPVIVSDAMDQASSRTIRIRGTNTYAAKGKVEMVGAVASNAAMEVAMDAAGNIEEETLPEAPADLRTNLAETAFFYPQLRTNEQGEVSFSFTMPESLTRWNFRGYSHTKGMLTGTLDGEATTSKEFMLTPNLPRFVRVGDKTSIAASISNMTGKLQVGTVSMILFDPMTEKVISTQKQKFTVEAGKTIGVNFMFSVSDKYEILGCRMIADSGTFSDGEQQLLPVLSNKEHLVETLPMPVRGEETRIFSLDSLFNHHSKTATDRKLTVEFTGNPAWYAIQALPSLSLPENNNAISWATAYYANTLASYIMNSQPRIKAVFDSWKLQGGNKETFLSNLQKNQEVKNILLSESPWVLEAQTEEQQKERIATLFDLNNIRSNNIAALTRLQELQNSSGAWSWYKGMSGSRYVTTYIAELNARLAMMTGGKLDGAALALQKNAFTYLHQEALKEYKEILKAQKDGVKFTGVSGSILQYLYLVAISGEQVPAANKSAYTYYLSKVGEMLTTASMDTKAIAAIILDKAGRKKEAQEFVASLKEHLTKTAEQGMFFAFNETPYAWGGMKMQAHVDVMEALELIGGNNDTVEEMKLWLLKQKQTQQWNSPVATADAVYALLMKGVNLLDNQGDVRIVIADEVLETVSPSKTTVPGLGYIKRSFTQKNVVDARKIEVEKRNPGIAWGAVYAEYESPVSDVRQQGGELNVQKQLYVERMVNNAPQLQPVTEKTVLQVGDKIVSRLSIRVDRPMDFVQLKDQRGACFEPIGSVSGYNWSNGIGYYVDIKDASTNFFFDHLGKGVYVLEYGYRISRAGTYETGLATMQCAYAPEYASHSASMTIIIK</sequence>
<evidence type="ECO:0000256" key="1">
    <source>
        <dbReference type="ARBA" id="ARBA00010556"/>
    </source>
</evidence>
<dbReference type="SMART" id="SM01360">
    <property type="entry name" value="A2M"/>
    <property type="match status" value="1"/>
</dbReference>
<evidence type="ECO:0000259" key="3">
    <source>
        <dbReference type="SMART" id="SM01360"/>
    </source>
</evidence>
<dbReference type="PANTHER" id="PTHR40094">
    <property type="entry name" value="ALPHA-2-MACROGLOBULIN HOMOLOG"/>
    <property type="match status" value="1"/>
</dbReference>
<dbReference type="SUPFAM" id="SSF48239">
    <property type="entry name" value="Terpenoid cyclases/Protein prenyltransferases"/>
    <property type="match status" value="1"/>
</dbReference>
<dbReference type="InterPro" id="IPR002890">
    <property type="entry name" value="MG2"/>
</dbReference>
<organism evidence="4 5">
    <name type="scientific">Bacteroides faecis</name>
    <dbReference type="NCBI Taxonomy" id="674529"/>
    <lineage>
        <taxon>Bacteria</taxon>
        <taxon>Pseudomonadati</taxon>
        <taxon>Bacteroidota</taxon>
        <taxon>Bacteroidia</taxon>
        <taxon>Bacteroidales</taxon>
        <taxon>Bacteroidaceae</taxon>
        <taxon>Bacteroides</taxon>
    </lineage>
</organism>
<dbReference type="EMBL" id="CZAE01000001">
    <property type="protein sequence ID" value="CUO37477.1"/>
    <property type="molecule type" value="Genomic_DNA"/>
</dbReference>
<feature type="chain" id="PRO_5008020813" evidence="2">
    <location>
        <begin position="23"/>
        <end position="1912"/>
    </location>
</feature>
<protein>
    <submittedName>
        <fullName evidence="4">Large extracellular alpha-helical protein</fullName>
    </submittedName>
</protein>
<evidence type="ECO:0000313" key="5">
    <source>
        <dbReference type="Proteomes" id="UP000095606"/>
    </source>
</evidence>
<dbReference type="Pfam" id="PF17973">
    <property type="entry name" value="bMG10"/>
    <property type="match status" value="1"/>
</dbReference>
<dbReference type="Gene3D" id="1.50.10.20">
    <property type="match status" value="1"/>
</dbReference>
<keyword evidence="2" id="KW-0732">Signal</keyword>
<evidence type="ECO:0000313" key="4">
    <source>
        <dbReference type="EMBL" id="CUO37477.1"/>
    </source>
</evidence>
<name>A0A174EJP9_9BACE</name>
<proteinExistence type="inferred from homology"/>
<evidence type="ECO:0000256" key="2">
    <source>
        <dbReference type="SAM" id="SignalP"/>
    </source>
</evidence>
<accession>A0A174EJP9</accession>
<dbReference type="Proteomes" id="UP000095606">
    <property type="component" value="Unassembled WGS sequence"/>
</dbReference>
<feature type="signal peptide" evidence="2">
    <location>
        <begin position="1"/>
        <end position="22"/>
    </location>
</feature>
<dbReference type="PANTHER" id="PTHR40094:SF1">
    <property type="entry name" value="UBIQUITIN DOMAIN-CONTAINING PROTEIN"/>
    <property type="match status" value="1"/>
</dbReference>
<feature type="domain" description="Alpha-2-macroglobulin" evidence="3">
    <location>
        <begin position="1150"/>
        <end position="1240"/>
    </location>
</feature>
<dbReference type="InterPro" id="IPR001599">
    <property type="entry name" value="Macroglobln_a2"/>
</dbReference>
<dbReference type="InterPro" id="IPR051802">
    <property type="entry name" value="YfhM-like"/>
</dbReference>
<dbReference type="InterPro" id="IPR008930">
    <property type="entry name" value="Terpenoid_cyclase/PrenylTrfase"/>
</dbReference>
<gene>
    <name evidence="4" type="ORF">ERS852461_00130</name>
</gene>